<evidence type="ECO:0000313" key="1">
    <source>
        <dbReference type="EMBL" id="DAG00099.1"/>
    </source>
</evidence>
<reference evidence="1" key="1">
    <citation type="journal article" date="2021" name="Proc. Natl. Acad. Sci. U.S.A.">
        <title>A Catalog of Tens of Thousands of Viruses from Human Metagenomes Reveals Hidden Associations with Chronic Diseases.</title>
        <authorList>
            <person name="Tisza M.J."/>
            <person name="Buck C.B."/>
        </authorList>
    </citation>
    <scope>NUCLEOTIDE SEQUENCE</scope>
    <source>
        <strain evidence="1">CtBeL15</strain>
    </source>
</reference>
<protein>
    <submittedName>
        <fullName evidence="1">Uncharacterized protein</fullName>
    </submittedName>
</protein>
<organism evidence="1">
    <name type="scientific">Siphoviridae sp. ctBeL15</name>
    <dbReference type="NCBI Taxonomy" id="2825374"/>
    <lineage>
        <taxon>Viruses</taxon>
        <taxon>Duplodnaviria</taxon>
        <taxon>Heunggongvirae</taxon>
        <taxon>Uroviricota</taxon>
        <taxon>Caudoviricetes</taxon>
    </lineage>
</organism>
<sequence>MSTGYAEKSVLFNETQKALKALDMRAKQYGVDEVYNWCRFVLGAKPGSFTEGQQIAAVFFMQTVHKFLDGLADVRDIGRAEPRVMPMEFKPKVTYRLDEQIWWKLLQARALGGEMICHL</sequence>
<dbReference type="EMBL" id="BK016176">
    <property type="protein sequence ID" value="DAG00099.1"/>
    <property type="molecule type" value="Genomic_DNA"/>
</dbReference>
<proteinExistence type="predicted"/>
<name>A0A8S5V0F3_9CAUD</name>
<accession>A0A8S5V0F3</accession>